<name>M8DHI4_9BACL</name>
<dbReference type="Gene3D" id="3.30.1370.80">
    <property type="entry name" value="Molybdopterin cofactor biosynthesis MoaD-related, C-terminal domain"/>
    <property type="match status" value="1"/>
</dbReference>
<gene>
    <name evidence="2" type="ORF">I532_09372</name>
</gene>
<dbReference type="Pfam" id="PF09189">
    <property type="entry name" value="MoaD_arch"/>
    <property type="match status" value="1"/>
</dbReference>
<evidence type="ECO:0000313" key="3">
    <source>
        <dbReference type="Proteomes" id="UP000012081"/>
    </source>
</evidence>
<feature type="domain" description="Molybdopterin cofactor biosynthesis MoaD-related C-terminal" evidence="1">
    <location>
        <begin position="5"/>
        <end position="90"/>
    </location>
</feature>
<accession>M8DHI4</accession>
<keyword evidence="3" id="KW-1185">Reference proteome</keyword>
<dbReference type="PATRIC" id="fig|1300222.3.peg.1932"/>
<dbReference type="RefSeq" id="WP_003387829.1">
    <property type="nucleotide sequence ID" value="NZ_APBN01000003.1"/>
</dbReference>
<dbReference type="OrthoDB" id="2468967at2"/>
<dbReference type="Proteomes" id="UP000012081">
    <property type="component" value="Unassembled WGS sequence"/>
</dbReference>
<dbReference type="AlphaFoldDB" id="M8DHI4"/>
<dbReference type="InterPro" id="IPR015272">
    <property type="entry name" value="MoadD_C"/>
</dbReference>
<protein>
    <recommendedName>
        <fullName evidence="1">Molybdopterin cofactor biosynthesis MoaD-related C-terminal domain-containing protein</fullName>
    </recommendedName>
</protein>
<sequence length="90" mass="10280">MAEQTVELRGIPLSHLITYLAECGGVPLGDTLPITVRGERWQAELLREETIPITSRFEVQAVFIRFQADDQGTLDRLWERFRIKVLRVGG</sequence>
<dbReference type="STRING" id="1300222.I532_09372"/>
<evidence type="ECO:0000313" key="2">
    <source>
        <dbReference type="EMBL" id="EMT52978.1"/>
    </source>
</evidence>
<evidence type="ECO:0000259" key="1">
    <source>
        <dbReference type="Pfam" id="PF09189"/>
    </source>
</evidence>
<dbReference type="InterPro" id="IPR036473">
    <property type="entry name" value="Mopterin_CF_MoaD-rel_C_sf"/>
</dbReference>
<dbReference type="EMBL" id="APBN01000003">
    <property type="protein sequence ID" value="EMT52978.1"/>
    <property type="molecule type" value="Genomic_DNA"/>
</dbReference>
<comment type="caution">
    <text evidence="2">The sequence shown here is derived from an EMBL/GenBank/DDBJ whole genome shotgun (WGS) entry which is preliminary data.</text>
</comment>
<reference evidence="2 3" key="1">
    <citation type="submission" date="2013-03" db="EMBL/GenBank/DDBJ databases">
        <title>Assembly of a new bacterial strain Brevibacillus borstelensis AK1.</title>
        <authorList>
            <person name="Rajan I."/>
            <person name="PoliReddy D."/>
            <person name="Sugumar T."/>
            <person name="Rathinam K."/>
            <person name="Alqarawi S."/>
            <person name="Khalil A.B."/>
            <person name="Sivakumar N."/>
        </authorList>
    </citation>
    <scope>NUCLEOTIDE SEQUENCE [LARGE SCALE GENOMIC DNA]</scope>
    <source>
        <strain evidence="2 3">AK1</strain>
    </source>
</reference>
<proteinExistence type="predicted"/>
<organism evidence="2 3">
    <name type="scientific">Brevibacillus borstelensis AK1</name>
    <dbReference type="NCBI Taxonomy" id="1300222"/>
    <lineage>
        <taxon>Bacteria</taxon>
        <taxon>Bacillati</taxon>
        <taxon>Bacillota</taxon>
        <taxon>Bacilli</taxon>
        <taxon>Bacillales</taxon>
        <taxon>Paenibacillaceae</taxon>
        <taxon>Brevibacillus</taxon>
    </lineage>
</organism>